<dbReference type="InterPro" id="IPR036291">
    <property type="entry name" value="NAD(P)-bd_dom_sf"/>
</dbReference>
<proteinExistence type="inferred from homology"/>
<comment type="subunit">
    <text evidence="4">Homopentamer.</text>
</comment>
<keyword evidence="1 4" id="KW-0521">NADP</keyword>
<feature type="active site" description="Proton acceptor" evidence="4">
    <location>
        <position position="157"/>
    </location>
</feature>
<feature type="binding site" evidence="4">
    <location>
        <position position="161"/>
    </location>
    <ligand>
        <name>NADP(+)</name>
        <dbReference type="ChEBI" id="CHEBI:58349"/>
    </ligand>
</feature>
<organism evidence="6 7">
    <name type="scientific">Puniceicoccus vermicola</name>
    <dbReference type="NCBI Taxonomy" id="388746"/>
    <lineage>
        <taxon>Bacteria</taxon>
        <taxon>Pseudomonadati</taxon>
        <taxon>Verrucomicrobiota</taxon>
        <taxon>Opitutia</taxon>
        <taxon>Puniceicoccales</taxon>
        <taxon>Puniceicoccaceae</taxon>
        <taxon>Puniceicoccus</taxon>
    </lineage>
</organism>
<dbReference type="GO" id="GO:0008712">
    <property type="term" value="F:ADP-glyceromanno-heptose 6-epimerase activity"/>
    <property type="evidence" value="ECO:0007669"/>
    <property type="project" value="UniProtKB-UniRule"/>
</dbReference>
<comment type="similarity">
    <text evidence="4">Belongs to the NAD(P)-dependent epimerase/dehydratase family. HldD subfamily.</text>
</comment>
<feature type="domain" description="NAD-dependent epimerase/dehydratase" evidence="5">
    <location>
        <begin position="14"/>
        <end position="258"/>
    </location>
</feature>
<feature type="binding site" evidence="4">
    <location>
        <begin position="22"/>
        <end position="23"/>
    </location>
    <ligand>
        <name>NADP(+)</name>
        <dbReference type="ChEBI" id="CHEBI:58349"/>
    </ligand>
</feature>
<feature type="binding site" evidence="4">
    <location>
        <position position="193"/>
    </location>
    <ligand>
        <name>NADP(+)</name>
        <dbReference type="ChEBI" id="CHEBI:58349"/>
    </ligand>
</feature>
<dbReference type="PANTHER" id="PTHR43103:SF3">
    <property type="entry name" value="ADP-L-GLYCERO-D-MANNO-HEPTOSE-6-EPIMERASE"/>
    <property type="match status" value="1"/>
</dbReference>
<feature type="binding site" evidence="4">
    <location>
        <begin position="88"/>
        <end position="92"/>
    </location>
    <ligand>
        <name>NADP(+)</name>
        <dbReference type="ChEBI" id="CHEBI:58349"/>
    </ligand>
</feature>
<feature type="binding site" evidence="4">
    <location>
        <position position="185"/>
    </location>
    <ligand>
        <name>NADP(+)</name>
        <dbReference type="ChEBI" id="CHEBI:58349"/>
    </ligand>
</feature>
<feature type="binding site" evidence="4">
    <location>
        <position position="105"/>
    </location>
    <ligand>
        <name>NADP(+)</name>
        <dbReference type="ChEBI" id="CHEBI:58349"/>
    </ligand>
</feature>
<feature type="binding site" evidence="4">
    <location>
        <begin position="216"/>
        <end position="219"/>
    </location>
    <ligand>
        <name>substrate</name>
    </ligand>
</feature>
<comment type="cofactor">
    <cofactor evidence="4">
        <name>NADP(+)</name>
        <dbReference type="ChEBI" id="CHEBI:58349"/>
    </cofactor>
    <text evidence="4">Binds 1 NADP(+) per subunit.</text>
</comment>
<accession>A0A7X1E424</accession>
<name>A0A7X1E424_9BACT</name>
<keyword evidence="3 4" id="KW-0119">Carbohydrate metabolism</keyword>
<feature type="binding site" evidence="4">
    <location>
        <position position="184"/>
    </location>
    <ligand>
        <name>substrate</name>
    </ligand>
</feature>
<dbReference type="InterPro" id="IPR011912">
    <property type="entry name" value="Heptose_epim"/>
</dbReference>
<dbReference type="Proteomes" id="UP000525652">
    <property type="component" value="Unassembled WGS sequence"/>
</dbReference>
<dbReference type="PANTHER" id="PTHR43103">
    <property type="entry name" value="NUCLEOSIDE-DIPHOSPHATE-SUGAR EPIMERASE"/>
    <property type="match status" value="1"/>
</dbReference>
<comment type="caution">
    <text evidence="6">The sequence shown here is derived from an EMBL/GenBank/DDBJ whole genome shotgun (WGS) entry which is preliminary data.</text>
</comment>
<evidence type="ECO:0000259" key="5">
    <source>
        <dbReference type="Pfam" id="PF01370"/>
    </source>
</evidence>
<comment type="domain">
    <text evidence="4">Contains a large N-terminal NADP-binding domain, and a smaller C-terminal substrate-binding domain.</text>
</comment>
<dbReference type="GO" id="GO:0097171">
    <property type="term" value="P:ADP-L-glycero-beta-D-manno-heptose biosynthetic process"/>
    <property type="evidence" value="ECO:0007669"/>
    <property type="project" value="UniProtKB-UniPathway"/>
</dbReference>
<feature type="binding site" evidence="4">
    <location>
        <begin position="43"/>
        <end position="44"/>
    </location>
    <ligand>
        <name>NADP(+)</name>
        <dbReference type="ChEBI" id="CHEBI:58349"/>
    </ligand>
</feature>
<evidence type="ECO:0000256" key="2">
    <source>
        <dbReference type="ARBA" id="ARBA00023235"/>
    </source>
</evidence>
<dbReference type="Gene3D" id="3.90.25.10">
    <property type="entry name" value="UDP-galactose 4-epimerase, domain 1"/>
    <property type="match status" value="1"/>
</dbReference>
<feature type="binding site" evidence="4">
    <location>
        <position position="195"/>
    </location>
    <ligand>
        <name>substrate</name>
    </ligand>
</feature>
<dbReference type="UniPathway" id="UPA00356">
    <property type="reaction ID" value="UER00440"/>
</dbReference>
<feature type="binding site" evidence="4">
    <location>
        <position position="230"/>
    </location>
    <ligand>
        <name>substrate</name>
    </ligand>
</feature>
<evidence type="ECO:0000313" key="7">
    <source>
        <dbReference type="Proteomes" id="UP000525652"/>
    </source>
</evidence>
<dbReference type="HAMAP" id="MF_01601">
    <property type="entry name" value="Heptose_epimerase"/>
    <property type="match status" value="1"/>
</dbReference>
<comment type="catalytic activity">
    <reaction evidence="4">
        <text>ADP-D-glycero-beta-D-manno-heptose = ADP-L-glycero-beta-D-manno-heptose</text>
        <dbReference type="Rhea" id="RHEA:17577"/>
        <dbReference type="ChEBI" id="CHEBI:59967"/>
        <dbReference type="ChEBI" id="CHEBI:61506"/>
        <dbReference type="EC" id="5.1.3.20"/>
    </reaction>
</comment>
<reference evidence="6 7" key="1">
    <citation type="submission" date="2020-07" db="EMBL/GenBank/DDBJ databases">
        <authorList>
            <person name="Feng X."/>
        </authorList>
    </citation>
    <scope>NUCLEOTIDE SEQUENCE [LARGE SCALE GENOMIC DNA]</scope>
    <source>
        <strain evidence="6 7">JCM14086</strain>
    </source>
</reference>
<dbReference type="EC" id="5.1.3.20" evidence="4"/>
<dbReference type="CDD" id="cd05248">
    <property type="entry name" value="ADP_GME_SDR_e"/>
    <property type="match status" value="1"/>
</dbReference>
<keyword evidence="2 4" id="KW-0413">Isomerase</keyword>
<dbReference type="EMBL" id="JACHVA010000053">
    <property type="protein sequence ID" value="MBC2601548.1"/>
    <property type="molecule type" value="Genomic_DNA"/>
</dbReference>
<evidence type="ECO:0000256" key="1">
    <source>
        <dbReference type="ARBA" id="ARBA00022857"/>
    </source>
</evidence>
<keyword evidence="7" id="KW-1185">Reference proteome</keyword>
<dbReference type="Pfam" id="PF01370">
    <property type="entry name" value="Epimerase"/>
    <property type="match status" value="1"/>
</dbReference>
<dbReference type="NCBIfam" id="TIGR02197">
    <property type="entry name" value="heptose_epim"/>
    <property type="match status" value="1"/>
</dbReference>
<comment type="pathway">
    <text evidence="4">Nucleotide-sugar biosynthesis; ADP-L-glycero-beta-D-manno-heptose biosynthesis; ADP-L-glycero-beta-D-manno-heptose from D-glycero-beta-D-manno-heptose 7-phosphate: step 4/4.</text>
</comment>
<feature type="binding site" evidence="4">
    <location>
        <position position="50"/>
    </location>
    <ligand>
        <name>NADP(+)</name>
        <dbReference type="ChEBI" id="CHEBI:58349"/>
    </ligand>
</feature>
<feature type="active site" description="Proton acceptor" evidence="4">
    <location>
        <position position="193"/>
    </location>
</feature>
<comment type="caution">
    <text evidence="4">Lacks conserved residue(s) required for the propagation of feature annotation.</text>
</comment>
<evidence type="ECO:0000256" key="4">
    <source>
        <dbReference type="HAMAP-Rule" id="MF_01601"/>
    </source>
</evidence>
<sequence>MVILSRHDLSKKKILITGGAGFIGSALVWELNQRGLNNIVIADYLGTDEKWKNLVPLQFDDYLEADTLLDRIRSGPEYLKSFHTVFHLGANSSTTETDARHLIQNNFEFTKLLAYATLQQSSRFVYASSAATYGDGAQGMSDEGTEHLSSLRPLNMYGYSKHMFDLYALRNGFLNNMVGLKYFNVYGPNENHKGDMRSLVMKAFEQVQQDGRIRLFRSHRPDYKDGEQMRDFLYVKDAIKMTIQLAENPRAGGLFNLGSGEANTWLRLARAIFTAAGVEENIEFIDMPPILRDKYQYYTCADISKLREAGYTDDLTPLEEAVADYVKEYLIPGRRLGE</sequence>
<protein>
    <recommendedName>
        <fullName evidence="4">ADP-L-glycero-D-manno-heptose-6-epimerase</fullName>
        <ecNumber evidence="4">5.1.3.20</ecNumber>
    </recommendedName>
    <alternativeName>
        <fullName evidence="4">ADP-L-glycero-beta-D-manno-heptose-6-epimerase</fullName>
        <shortName evidence="4">ADP-glyceromanno-heptose 6-epimerase</shortName>
        <shortName evidence="4">ADP-hep 6-epimerase</shortName>
        <shortName evidence="4">AGME</shortName>
    </alternativeName>
</protein>
<feature type="binding site" evidence="4">
    <location>
        <position position="295"/>
    </location>
    <ligand>
        <name>substrate</name>
    </ligand>
</feature>
<evidence type="ECO:0000256" key="3">
    <source>
        <dbReference type="ARBA" id="ARBA00023277"/>
    </source>
</evidence>
<evidence type="ECO:0000313" key="6">
    <source>
        <dbReference type="EMBL" id="MBC2601548.1"/>
    </source>
</evidence>
<dbReference type="SUPFAM" id="SSF51735">
    <property type="entry name" value="NAD(P)-binding Rossmann-fold domains"/>
    <property type="match status" value="1"/>
</dbReference>
<dbReference type="InterPro" id="IPR001509">
    <property type="entry name" value="Epimerase_deHydtase"/>
</dbReference>
<dbReference type="GO" id="GO:0005975">
    <property type="term" value="P:carbohydrate metabolic process"/>
    <property type="evidence" value="ECO:0007669"/>
    <property type="project" value="UniProtKB-UniRule"/>
</dbReference>
<dbReference type="Gene3D" id="3.40.50.720">
    <property type="entry name" value="NAD(P)-binding Rossmann-like Domain"/>
    <property type="match status" value="1"/>
</dbReference>
<dbReference type="GO" id="GO:0050661">
    <property type="term" value="F:NADP binding"/>
    <property type="evidence" value="ECO:0007669"/>
    <property type="project" value="InterPro"/>
</dbReference>
<dbReference type="AlphaFoldDB" id="A0A7X1E424"/>
<comment type="function">
    <text evidence="4">Catalyzes the interconversion between ADP-D-glycero-beta-D-manno-heptose and ADP-L-glycero-beta-D-manno-heptose via an epimerization at carbon 6 of the heptose.</text>
</comment>
<gene>
    <name evidence="6" type="primary">rfaD</name>
    <name evidence="4" type="synonym">hldD</name>
    <name evidence="6" type="ORF">H5P30_07125</name>
</gene>
<dbReference type="RefSeq" id="WP_185692257.1">
    <property type="nucleotide sequence ID" value="NZ_JACHVA010000053.1"/>
</dbReference>
<feature type="binding site" evidence="4">
    <location>
        <position position="202"/>
    </location>
    <ligand>
        <name>substrate</name>
    </ligand>
</feature>